<evidence type="ECO:0000256" key="3">
    <source>
        <dbReference type="ARBA" id="ARBA00013085"/>
    </source>
</evidence>
<dbReference type="EC" id="3.1.3.15" evidence="3 8"/>
<dbReference type="AlphaFoldDB" id="W6N2M8"/>
<evidence type="ECO:0000256" key="4">
    <source>
        <dbReference type="ARBA" id="ARBA00022605"/>
    </source>
</evidence>
<evidence type="ECO:0000256" key="6">
    <source>
        <dbReference type="ARBA" id="ARBA00023102"/>
    </source>
</evidence>
<evidence type="ECO:0000313" key="11">
    <source>
        <dbReference type="Proteomes" id="UP000019482"/>
    </source>
</evidence>
<keyword evidence="5 8" id="KW-0378">Hydrolase</keyword>
<keyword evidence="4 8" id="KW-0028">Amino-acid biosynthesis</keyword>
<evidence type="ECO:0000259" key="9">
    <source>
        <dbReference type="Pfam" id="PF02811"/>
    </source>
</evidence>
<comment type="caution">
    <text evidence="10">The sequence shown here is derived from an EMBL/GenBank/DDBJ whole genome shotgun (WGS) entry which is preliminary data.</text>
</comment>
<keyword evidence="6 8" id="KW-0368">Histidine biosynthesis</keyword>
<dbReference type="Gene3D" id="3.20.20.140">
    <property type="entry name" value="Metal-dependent hydrolases"/>
    <property type="match status" value="1"/>
</dbReference>
<evidence type="ECO:0000256" key="5">
    <source>
        <dbReference type="ARBA" id="ARBA00022801"/>
    </source>
</evidence>
<sequence>MQGDFSDIVCKYRYNIIINREVDIVFDTHVHTKFSTDSDMKIEDALKTAKNDNLSLVITEHMDINYPEKGEFLFDVKDYFDAYSRFKSDDLLLGVEIGMKEDCVEQSRKVVYNSPFDYVIGSVHLVDDMDLYYGNFYKDKTKQDAYKKYLQVILKNIKEFDFIDSLGHIDYICRYAKYKNSELKYSDFSDILDEIFKNILYTGKCIELNTRRLNSKPAVSNLFSIYKRYSELGGKYITLGSDAHDHDSIGNNFDTALNIAEKCNLKIVHFLDRKMEY</sequence>
<dbReference type="EMBL" id="CBXI010000003">
    <property type="protein sequence ID" value="CDL90060.1"/>
    <property type="molecule type" value="Genomic_DNA"/>
</dbReference>
<dbReference type="PANTHER" id="PTHR21039">
    <property type="entry name" value="HISTIDINOL PHOSPHATASE-RELATED"/>
    <property type="match status" value="1"/>
</dbReference>
<dbReference type="InterPro" id="IPR004013">
    <property type="entry name" value="PHP_dom"/>
</dbReference>
<evidence type="ECO:0000313" key="10">
    <source>
        <dbReference type="EMBL" id="CDL90060.1"/>
    </source>
</evidence>
<dbReference type="Proteomes" id="UP000019482">
    <property type="component" value="Unassembled WGS sequence"/>
</dbReference>
<accession>W6N2M8</accession>
<proteinExistence type="inferred from homology"/>
<dbReference type="NCBIfam" id="TIGR01856">
    <property type="entry name" value="hisJ_fam"/>
    <property type="match status" value="1"/>
</dbReference>
<dbReference type="InterPro" id="IPR010140">
    <property type="entry name" value="Histidinol_P_phosphatase_HisJ"/>
</dbReference>
<keyword evidence="11" id="KW-1185">Reference proteome</keyword>
<dbReference type="InterPro" id="IPR016195">
    <property type="entry name" value="Pol/histidinol_Pase-like"/>
</dbReference>
<evidence type="ECO:0000256" key="8">
    <source>
        <dbReference type="RuleBase" id="RU366003"/>
    </source>
</evidence>
<evidence type="ECO:0000256" key="1">
    <source>
        <dbReference type="ARBA" id="ARBA00004970"/>
    </source>
</evidence>
<comment type="pathway">
    <text evidence="1 8">Amino-acid biosynthesis; L-histidine biosynthesis; L-histidine from 5-phospho-alpha-D-ribose 1-diphosphate: step 8/9.</text>
</comment>
<comment type="catalytic activity">
    <reaction evidence="7 8">
        <text>L-histidinol phosphate + H2O = L-histidinol + phosphate</text>
        <dbReference type="Rhea" id="RHEA:14465"/>
        <dbReference type="ChEBI" id="CHEBI:15377"/>
        <dbReference type="ChEBI" id="CHEBI:43474"/>
        <dbReference type="ChEBI" id="CHEBI:57699"/>
        <dbReference type="ChEBI" id="CHEBI:57980"/>
        <dbReference type="EC" id="3.1.3.15"/>
    </reaction>
</comment>
<organism evidence="10 11">
    <name type="scientific">Clostridium tyrobutyricum DIVETGP</name>
    <dbReference type="NCBI Taxonomy" id="1408889"/>
    <lineage>
        <taxon>Bacteria</taxon>
        <taxon>Bacillati</taxon>
        <taxon>Bacillota</taxon>
        <taxon>Clostridia</taxon>
        <taxon>Eubacteriales</taxon>
        <taxon>Clostridiaceae</taxon>
        <taxon>Clostridium</taxon>
    </lineage>
</organism>
<dbReference type="GO" id="GO:0000105">
    <property type="term" value="P:L-histidine biosynthetic process"/>
    <property type="evidence" value="ECO:0007669"/>
    <property type="project" value="UniProtKB-UniRule"/>
</dbReference>
<dbReference type="NCBIfam" id="NF004086">
    <property type="entry name" value="PRK05588.1"/>
    <property type="match status" value="1"/>
</dbReference>
<gene>
    <name evidence="10" type="ORF">CTDIVETGP_0130</name>
</gene>
<evidence type="ECO:0000256" key="2">
    <source>
        <dbReference type="ARBA" id="ARBA00009152"/>
    </source>
</evidence>
<name>W6N2M8_CLOTY</name>
<protein>
    <recommendedName>
        <fullName evidence="3 8">Histidinol-phosphatase</fullName>
        <shortName evidence="8">HolPase</shortName>
        <ecNumber evidence="3 8">3.1.3.15</ecNumber>
    </recommendedName>
</protein>
<feature type="domain" description="PHP" evidence="9">
    <location>
        <begin position="27"/>
        <end position="210"/>
    </location>
</feature>
<evidence type="ECO:0000256" key="7">
    <source>
        <dbReference type="ARBA" id="ARBA00049158"/>
    </source>
</evidence>
<dbReference type="GO" id="GO:0004401">
    <property type="term" value="F:histidinol-phosphatase activity"/>
    <property type="evidence" value="ECO:0007669"/>
    <property type="project" value="UniProtKB-UniRule"/>
</dbReference>
<dbReference type="SUPFAM" id="SSF89550">
    <property type="entry name" value="PHP domain-like"/>
    <property type="match status" value="1"/>
</dbReference>
<dbReference type="Pfam" id="PF02811">
    <property type="entry name" value="PHP"/>
    <property type="match status" value="1"/>
</dbReference>
<dbReference type="UniPathway" id="UPA00031">
    <property type="reaction ID" value="UER00013"/>
</dbReference>
<dbReference type="PANTHER" id="PTHR21039:SF0">
    <property type="entry name" value="HISTIDINOL-PHOSPHATASE"/>
    <property type="match status" value="1"/>
</dbReference>
<dbReference type="GO" id="GO:0005737">
    <property type="term" value="C:cytoplasm"/>
    <property type="evidence" value="ECO:0007669"/>
    <property type="project" value="TreeGrafter"/>
</dbReference>
<reference evidence="10 11" key="1">
    <citation type="journal article" date="2015" name="Genome Announc.">
        <title>Draft Genome Sequence of Clostridium tyrobutyricum Strain DIVETGP, Isolated from Cow's Milk for Grana Padano Production.</title>
        <authorList>
            <person name="Soggiu A."/>
            <person name="Piras C."/>
            <person name="Gaiarsa S."/>
            <person name="Sassera D."/>
            <person name="Roncada P."/>
            <person name="Bendixen E."/>
            <person name="Brasca M."/>
            <person name="Bonizzi L."/>
        </authorList>
    </citation>
    <scope>NUCLEOTIDE SEQUENCE [LARGE SCALE GENOMIC DNA]</scope>
    <source>
        <strain evidence="10 11">DIVETGP</strain>
    </source>
</reference>
<comment type="similarity">
    <text evidence="2 8">Belongs to the PHP hydrolase family. HisK subfamily.</text>
</comment>